<evidence type="ECO:0000313" key="9">
    <source>
        <dbReference type="Proteomes" id="UP000594638"/>
    </source>
</evidence>
<gene>
    <name evidence="8" type="ORF">OLEA9_A063791</name>
</gene>
<keyword evidence="5 6" id="KW-0472">Membrane</keyword>
<accession>A0A8S0VFK6</accession>
<dbReference type="Proteomes" id="UP000594638">
    <property type="component" value="Unassembled WGS sequence"/>
</dbReference>
<organism evidence="8 9">
    <name type="scientific">Olea europaea subsp. europaea</name>
    <dbReference type="NCBI Taxonomy" id="158383"/>
    <lineage>
        <taxon>Eukaryota</taxon>
        <taxon>Viridiplantae</taxon>
        <taxon>Streptophyta</taxon>
        <taxon>Embryophyta</taxon>
        <taxon>Tracheophyta</taxon>
        <taxon>Spermatophyta</taxon>
        <taxon>Magnoliopsida</taxon>
        <taxon>eudicotyledons</taxon>
        <taxon>Gunneridae</taxon>
        <taxon>Pentapetalae</taxon>
        <taxon>asterids</taxon>
        <taxon>lamiids</taxon>
        <taxon>Lamiales</taxon>
        <taxon>Oleaceae</taxon>
        <taxon>Oleeae</taxon>
        <taxon>Olea</taxon>
    </lineage>
</organism>
<dbReference type="OrthoDB" id="567788at2759"/>
<sequence>MSDYSDPIMGDEIGTGSEYSSMEMVDESGVNNGHGHDYSSSSSDEHAHRQKFHLFGRQKPIHKAFGGGKPADIVLWRNRQMSGGLLAGATVIWLLFEWIGYHLITFLCHSLILCLATLFLYSNLSYSVNRSALNFPQIVLPEDLCMSIALLLRDGCNQAFGIFRQVASGNDLKKFLSAILGLWVVSLVGSWFDFLTLVYIIFLMLLIMPLLYEKHEGRVDSYAQKATIKLKRQYSKLDEKVLQKLPKVPFIPDNKQH</sequence>
<reference evidence="8 9" key="1">
    <citation type="submission" date="2019-12" db="EMBL/GenBank/DDBJ databases">
        <authorList>
            <person name="Alioto T."/>
            <person name="Alioto T."/>
            <person name="Gomez Garrido J."/>
        </authorList>
    </citation>
    <scope>NUCLEOTIDE SEQUENCE [LARGE SCALE GENOMIC DNA]</scope>
</reference>
<evidence type="ECO:0000256" key="5">
    <source>
        <dbReference type="ARBA" id="ARBA00023136"/>
    </source>
</evidence>
<comment type="subcellular location">
    <subcellularLocation>
        <location evidence="1 6">Endoplasmic reticulum membrane</location>
        <topology evidence="1 6">Multi-pass membrane protein</topology>
    </subcellularLocation>
</comment>
<dbReference type="Gramene" id="OE9A063791T4">
    <property type="protein sequence ID" value="OE9A063791C4"/>
    <property type="gene ID" value="OE9A063791"/>
</dbReference>
<dbReference type="PANTHER" id="PTHR10994:SF177">
    <property type="entry name" value="RETICULON-LIKE PROTEIN B15"/>
    <property type="match status" value="1"/>
</dbReference>
<evidence type="ECO:0000256" key="2">
    <source>
        <dbReference type="ARBA" id="ARBA00022692"/>
    </source>
</evidence>
<dbReference type="GO" id="GO:0009617">
    <property type="term" value="P:response to bacterium"/>
    <property type="evidence" value="ECO:0007669"/>
    <property type="project" value="InterPro"/>
</dbReference>
<evidence type="ECO:0000256" key="4">
    <source>
        <dbReference type="ARBA" id="ARBA00022989"/>
    </source>
</evidence>
<keyword evidence="4 6" id="KW-1133">Transmembrane helix</keyword>
<dbReference type="PROSITE" id="PS50845">
    <property type="entry name" value="RETICULON"/>
    <property type="match status" value="1"/>
</dbReference>
<comment type="caution">
    <text evidence="8">The sequence shown here is derived from an EMBL/GenBank/DDBJ whole genome shotgun (WGS) entry which is preliminary data.</text>
</comment>
<feature type="transmembrane region" description="Helical" evidence="6">
    <location>
        <begin position="79"/>
        <end position="96"/>
    </location>
</feature>
<dbReference type="InterPro" id="IPR003388">
    <property type="entry name" value="Reticulon"/>
</dbReference>
<evidence type="ECO:0000259" key="7">
    <source>
        <dbReference type="PROSITE" id="PS50845"/>
    </source>
</evidence>
<dbReference type="InterPro" id="IPR045064">
    <property type="entry name" value="Reticulon-like"/>
</dbReference>
<proteinExistence type="predicted"/>
<name>A0A8S0VFK6_OLEEU</name>
<dbReference type="PANTHER" id="PTHR10994">
    <property type="entry name" value="RETICULON"/>
    <property type="match status" value="1"/>
</dbReference>
<dbReference type="AlphaFoldDB" id="A0A8S0VFK6"/>
<evidence type="ECO:0000256" key="6">
    <source>
        <dbReference type="RuleBase" id="RU363132"/>
    </source>
</evidence>
<dbReference type="Pfam" id="PF02453">
    <property type="entry name" value="Reticulon"/>
    <property type="match status" value="1"/>
</dbReference>
<protein>
    <recommendedName>
        <fullName evidence="6">Reticulon-like protein</fullName>
    </recommendedName>
</protein>
<evidence type="ECO:0000313" key="8">
    <source>
        <dbReference type="EMBL" id="CAA3029749.1"/>
    </source>
</evidence>
<evidence type="ECO:0000256" key="3">
    <source>
        <dbReference type="ARBA" id="ARBA00022824"/>
    </source>
</evidence>
<dbReference type="EMBL" id="CACTIH010009329">
    <property type="protein sequence ID" value="CAA3029749.1"/>
    <property type="molecule type" value="Genomic_DNA"/>
</dbReference>
<keyword evidence="3 6" id="KW-0256">Endoplasmic reticulum</keyword>
<evidence type="ECO:0000256" key="1">
    <source>
        <dbReference type="ARBA" id="ARBA00004477"/>
    </source>
</evidence>
<feature type="transmembrane region" description="Helical" evidence="6">
    <location>
        <begin position="102"/>
        <end position="121"/>
    </location>
</feature>
<keyword evidence="2 6" id="KW-0812">Transmembrane</keyword>
<dbReference type="GO" id="GO:0005789">
    <property type="term" value="C:endoplasmic reticulum membrane"/>
    <property type="evidence" value="ECO:0007669"/>
    <property type="project" value="UniProtKB-SubCell"/>
</dbReference>
<keyword evidence="9" id="KW-1185">Reference proteome</keyword>
<feature type="domain" description="Reticulon" evidence="7">
    <location>
        <begin position="70"/>
        <end position="257"/>
    </location>
</feature>